<sequence length="220" mass="22658">MARRFSIRSRSIILFLAHISQRTTCMAAALPGQNGAAATFQQSSVPGVPSTSTSTTNTHAVMGASVGMTTPPPSRNVESHEQPGLSQCPARLATMPTIVGAPSQGSGPGLPRPTSGGALHRASTDFLAELDSEWVPGNMMPGLLDQAMPPAAAAAAAAPPQNFYNFEGYPPGSTPYSCFKPPTSEPVLSSSMSELLFQPLPVLPASCSDVSTATPPPSKP</sequence>
<keyword evidence="1" id="KW-0732">Signal</keyword>
<dbReference type="EMBL" id="HBHX01023485">
    <property type="protein sequence ID" value="CAE0112393.1"/>
    <property type="molecule type" value="Transcribed_RNA"/>
</dbReference>
<feature type="signal peptide" evidence="1">
    <location>
        <begin position="1"/>
        <end position="27"/>
    </location>
</feature>
<dbReference type="AlphaFoldDB" id="A0A7S3EXY2"/>
<name>A0A7S3EXY2_9EUKA</name>
<accession>A0A7S3EXY2</accession>
<feature type="chain" id="PRO_5030907153" evidence="1">
    <location>
        <begin position="28"/>
        <end position="220"/>
    </location>
</feature>
<protein>
    <submittedName>
        <fullName evidence="2">Uncharacterized protein</fullName>
    </submittedName>
</protein>
<organism evidence="2">
    <name type="scientific">Haptolina ericina</name>
    <dbReference type="NCBI Taxonomy" id="156174"/>
    <lineage>
        <taxon>Eukaryota</taxon>
        <taxon>Haptista</taxon>
        <taxon>Haptophyta</taxon>
        <taxon>Prymnesiophyceae</taxon>
        <taxon>Prymnesiales</taxon>
        <taxon>Prymnesiaceae</taxon>
        <taxon>Haptolina</taxon>
    </lineage>
</organism>
<reference evidence="2" key="1">
    <citation type="submission" date="2021-01" db="EMBL/GenBank/DDBJ databases">
        <authorList>
            <person name="Corre E."/>
            <person name="Pelletier E."/>
            <person name="Niang G."/>
            <person name="Scheremetjew M."/>
            <person name="Finn R."/>
            <person name="Kale V."/>
            <person name="Holt S."/>
            <person name="Cochrane G."/>
            <person name="Meng A."/>
            <person name="Brown T."/>
            <person name="Cohen L."/>
        </authorList>
    </citation>
    <scope>NUCLEOTIDE SEQUENCE</scope>
    <source>
        <strain evidence="2">CCMP281</strain>
    </source>
</reference>
<proteinExistence type="predicted"/>
<gene>
    <name evidence="2" type="ORF">HERI1096_LOCUS13053</name>
</gene>
<evidence type="ECO:0000256" key="1">
    <source>
        <dbReference type="SAM" id="SignalP"/>
    </source>
</evidence>
<evidence type="ECO:0000313" key="2">
    <source>
        <dbReference type="EMBL" id="CAE0112393.1"/>
    </source>
</evidence>